<keyword evidence="6" id="KW-0378">Hydrolase</keyword>
<evidence type="ECO:0000256" key="9">
    <source>
        <dbReference type="PIRSR" id="PIRSR036696-1"/>
    </source>
</evidence>
<dbReference type="GO" id="GO:0005737">
    <property type="term" value="C:cytoplasm"/>
    <property type="evidence" value="ECO:0007669"/>
    <property type="project" value="UniProtKB-SubCell"/>
</dbReference>
<comment type="subcellular location">
    <subcellularLocation>
        <location evidence="1">Cytoplasm</location>
    </subcellularLocation>
</comment>
<dbReference type="GO" id="GO:0006520">
    <property type="term" value="P:amino acid metabolic process"/>
    <property type="evidence" value="ECO:0007669"/>
    <property type="project" value="InterPro"/>
</dbReference>
<feature type="active site" description="Proton acceptor" evidence="9">
    <location>
        <position position="34"/>
    </location>
</feature>
<evidence type="ECO:0000256" key="3">
    <source>
        <dbReference type="ARBA" id="ARBA00011913"/>
    </source>
</evidence>
<dbReference type="PANTHER" id="PTHR45892:SF1">
    <property type="entry name" value="AMINOACYLASE-1"/>
    <property type="match status" value="1"/>
</dbReference>
<dbReference type="SUPFAM" id="SSF55031">
    <property type="entry name" value="Bacterial exopeptidase dimerisation domain"/>
    <property type="match status" value="1"/>
</dbReference>
<dbReference type="FunFam" id="1.10.150.900:FF:000001">
    <property type="entry name" value="Aminoacylase-1, putative"/>
    <property type="match status" value="1"/>
</dbReference>
<evidence type="ECO:0000256" key="5">
    <source>
        <dbReference type="ARBA" id="ARBA00022723"/>
    </source>
</evidence>
<dbReference type="InterPro" id="IPR052083">
    <property type="entry name" value="Aminoacylase-1_M20A"/>
</dbReference>
<evidence type="ECO:0000256" key="10">
    <source>
        <dbReference type="PIRSR" id="PIRSR036696-2"/>
    </source>
</evidence>
<dbReference type="InterPro" id="IPR010159">
    <property type="entry name" value="N-acyl_aa_amidohydrolase"/>
</dbReference>
<evidence type="ECO:0000256" key="7">
    <source>
        <dbReference type="ARBA" id="ARBA00022833"/>
    </source>
</evidence>
<organism evidence="12">
    <name type="scientific">Arion vulgaris</name>
    <dbReference type="NCBI Taxonomy" id="1028688"/>
    <lineage>
        <taxon>Eukaryota</taxon>
        <taxon>Metazoa</taxon>
        <taxon>Spiralia</taxon>
        <taxon>Lophotrochozoa</taxon>
        <taxon>Mollusca</taxon>
        <taxon>Gastropoda</taxon>
        <taxon>Heterobranchia</taxon>
        <taxon>Euthyneura</taxon>
        <taxon>Panpulmonata</taxon>
        <taxon>Eupulmonata</taxon>
        <taxon>Stylommatophora</taxon>
        <taxon>Helicina</taxon>
        <taxon>Arionoidea</taxon>
        <taxon>Arionidae</taxon>
        <taxon>Arion</taxon>
    </lineage>
</organism>
<dbReference type="AlphaFoldDB" id="A0A0B7B2D8"/>
<keyword evidence="7 10" id="KW-0862">Zinc</keyword>
<dbReference type="PANTHER" id="PTHR45892">
    <property type="entry name" value="AMINOACYLASE-1"/>
    <property type="match status" value="1"/>
</dbReference>
<evidence type="ECO:0000256" key="4">
    <source>
        <dbReference type="ARBA" id="ARBA00022490"/>
    </source>
</evidence>
<dbReference type="Pfam" id="PF01546">
    <property type="entry name" value="Peptidase_M20"/>
    <property type="match status" value="1"/>
</dbReference>
<dbReference type="Gene3D" id="3.40.630.10">
    <property type="entry name" value="Zn peptidases"/>
    <property type="match status" value="1"/>
</dbReference>
<dbReference type="Gene3D" id="1.10.150.900">
    <property type="match status" value="1"/>
</dbReference>
<evidence type="ECO:0000256" key="2">
    <source>
        <dbReference type="ARBA" id="ARBA00006247"/>
    </source>
</evidence>
<keyword evidence="4" id="KW-0963">Cytoplasm</keyword>
<dbReference type="Pfam" id="PF07687">
    <property type="entry name" value="M20_dimer"/>
    <property type="match status" value="1"/>
</dbReference>
<dbReference type="EC" id="3.5.1.14" evidence="3"/>
<dbReference type="Gene3D" id="3.30.70.360">
    <property type="match status" value="1"/>
</dbReference>
<reference evidence="12" key="1">
    <citation type="submission" date="2014-12" db="EMBL/GenBank/DDBJ databases">
        <title>Insight into the proteome of Arion vulgaris.</title>
        <authorList>
            <person name="Aradska J."/>
            <person name="Bulat T."/>
            <person name="Smidak R."/>
            <person name="Sarate P."/>
            <person name="Gangsoo J."/>
            <person name="Sialana F."/>
            <person name="Bilban M."/>
            <person name="Lubec G."/>
        </authorList>
    </citation>
    <scope>NUCLEOTIDE SEQUENCE</scope>
    <source>
        <tissue evidence="12">Skin</tissue>
    </source>
</reference>
<evidence type="ECO:0000256" key="8">
    <source>
        <dbReference type="ARBA" id="ARBA00029656"/>
    </source>
</evidence>
<comment type="cofactor">
    <cofactor evidence="10">
        <name>Zn(2+)</name>
        <dbReference type="ChEBI" id="CHEBI:29105"/>
    </cofactor>
    <text evidence="10">Binds 2 Zn(2+) ions per subunit.</text>
</comment>
<feature type="domain" description="Peptidase M20 dimerisation" evidence="11">
    <location>
        <begin position="74"/>
        <end position="185"/>
    </location>
</feature>
<dbReference type="MEROPS" id="M20.973"/>
<dbReference type="PIRSF" id="PIRSF036696">
    <property type="entry name" value="ACY-1"/>
    <property type="match status" value="1"/>
</dbReference>
<feature type="binding site" evidence="10">
    <location>
        <position position="35"/>
    </location>
    <ligand>
        <name>Zn(2+)</name>
        <dbReference type="ChEBI" id="CHEBI:29105"/>
        <label>2</label>
    </ligand>
</feature>
<dbReference type="InterPro" id="IPR036264">
    <property type="entry name" value="Bact_exopeptidase_dim_dom"/>
</dbReference>
<feature type="binding site" evidence="10">
    <location>
        <position position="61"/>
    </location>
    <ligand>
        <name>Zn(2+)</name>
        <dbReference type="ChEBI" id="CHEBI:29105"/>
        <label>1</label>
    </ligand>
</feature>
<keyword evidence="5 10" id="KW-0479">Metal-binding</keyword>
<name>A0A0B7B2D8_9EUPU</name>
<dbReference type="GO" id="GO:0004046">
    <property type="term" value="F:aminoacylase activity"/>
    <property type="evidence" value="ECO:0007669"/>
    <property type="project" value="UniProtKB-EC"/>
</dbReference>
<dbReference type="GO" id="GO:0046872">
    <property type="term" value="F:metal ion binding"/>
    <property type="evidence" value="ECO:0007669"/>
    <property type="project" value="UniProtKB-KW"/>
</dbReference>
<dbReference type="SUPFAM" id="SSF53187">
    <property type="entry name" value="Zn-dependent exopeptidases"/>
    <property type="match status" value="1"/>
</dbReference>
<dbReference type="InterPro" id="IPR011650">
    <property type="entry name" value="Peptidase_M20_dimer"/>
</dbReference>
<comment type="similarity">
    <text evidence="2">Belongs to the peptidase M20A family.</text>
</comment>
<protein>
    <recommendedName>
        <fullName evidence="3">N-acyl-aliphatic-L-amino acid amidohydrolase</fullName>
        <ecNumber evidence="3">3.5.1.14</ecNumber>
    </recommendedName>
    <alternativeName>
        <fullName evidence="8">N-acyl-L-amino-acid amidohydrolase</fullName>
    </alternativeName>
</protein>
<dbReference type="InterPro" id="IPR002933">
    <property type="entry name" value="Peptidase_M20"/>
</dbReference>
<dbReference type="NCBIfam" id="TIGR01880">
    <property type="entry name" value="Ac-peptdase-euk"/>
    <property type="match status" value="1"/>
</dbReference>
<dbReference type="FunFam" id="3.30.70.360:FF:000005">
    <property type="entry name" value="Putative Aminoacylase-1"/>
    <property type="match status" value="1"/>
</dbReference>
<feature type="binding site" evidence="10">
    <location>
        <position position="259"/>
    </location>
    <ligand>
        <name>Zn(2+)</name>
        <dbReference type="ChEBI" id="CHEBI:29105"/>
        <label>2</label>
    </ligand>
</feature>
<dbReference type="EMBL" id="HACG01040162">
    <property type="protein sequence ID" value="CEK87027.1"/>
    <property type="molecule type" value="Transcribed_RNA"/>
</dbReference>
<evidence type="ECO:0000256" key="6">
    <source>
        <dbReference type="ARBA" id="ARBA00022801"/>
    </source>
</evidence>
<gene>
    <name evidence="12" type="primary">ORF156942</name>
</gene>
<sequence>MKCVSSWYLEAIRRLKSEGRTFVRTLHLLFTSDEEVGSKPSEVFSQSKAFRDLNVVFGLDEGIANPGEQMRVFYGERSIWWIKVTFKGQPGHGSQFIENTAAKKLQYVFNKFMDLRDSEEKRFKANPEQGLGNCTTVNMTIIEGGVQPNVIPAVISAIFDMRIPPTEDFVALKKKIQKWCQEAGEDVSIEMLVDGNSTEIISLTDENPWWVAFHSACKAVNVELQTEIFPAGTDSRHFRKAGADMIGFSPMNNTPILLHDHNEFLNEKVFLRGIDIYSEIIPALANLEE</sequence>
<accession>A0A0B7B2D8</accession>
<proteinExistence type="inferred from homology"/>
<evidence type="ECO:0000259" key="11">
    <source>
        <dbReference type="Pfam" id="PF07687"/>
    </source>
</evidence>
<evidence type="ECO:0000313" key="12">
    <source>
        <dbReference type="EMBL" id="CEK87027.1"/>
    </source>
</evidence>
<evidence type="ECO:0000256" key="1">
    <source>
        <dbReference type="ARBA" id="ARBA00004496"/>
    </source>
</evidence>